<protein>
    <submittedName>
        <fullName evidence="1">Uncharacterized protein</fullName>
    </submittedName>
</protein>
<dbReference type="EMBL" id="BIFS01000001">
    <property type="protein sequence ID" value="GCE17782.1"/>
    <property type="molecule type" value="Genomic_DNA"/>
</dbReference>
<name>A0A402AFD1_9CHLR</name>
<keyword evidence="2" id="KW-1185">Reference proteome</keyword>
<reference evidence="2" key="1">
    <citation type="submission" date="2018-12" db="EMBL/GenBank/DDBJ databases">
        <title>Tengunoibacter tsumagoiensis gen. nov., sp. nov., Dictyobacter kobayashii sp. nov., D. alpinus sp. nov., and D. joshuensis sp. nov. and description of Dictyobacteraceae fam. nov. within the order Ktedonobacterales isolated from Tengu-no-mugimeshi.</title>
        <authorList>
            <person name="Wang C.M."/>
            <person name="Zheng Y."/>
            <person name="Sakai Y."/>
            <person name="Toyoda A."/>
            <person name="Minakuchi Y."/>
            <person name="Abe K."/>
            <person name="Yokota A."/>
            <person name="Yabe S."/>
        </authorList>
    </citation>
    <scope>NUCLEOTIDE SEQUENCE [LARGE SCALE GENOMIC DNA]</scope>
    <source>
        <strain evidence="2">Uno11</strain>
    </source>
</reference>
<comment type="caution">
    <text evidence="1">The sequence shown here is derived from an EMBL/GenBank/DDBJ whole genome shotgun (WGS) entry which is preliminary data.</text>
</comment>
<dbReference type="AlphaFoldDB" id="A0A402AFD1"/>
<organism evidence="1 2">
    <name type="scientific">Dictyobacter kobayashii</name>
    <dbReference type="NCBI Taxonomy" id="2014872"/>
    <lineage>
        <taxon>Bacteria</taxon>
        <taxon>Bacillati</taxon>
        <taxon>Chloroflexota</taxon>
        <taxon>Ktedonobacteria</taxon>
        <taxon>Ktedonobacterales</taxon>
        <taxon>Dictyobacteraceae</taxon>
        <taxon>Dictyobacter</taxon>
    </lineage>
</organism>
<evidence type="ECO:0000313" key="1">
    <source>
        <dbReference type="EMBL" id="GCE17782.1"/>
    </source>
</evidence>
<proteinExistence type="predicted"/>
<dbReference type="Proteomes" id="UP000287188">
    <property type="component" value="Unassembled WGS sequence"/>
</dbReference>
<dbReference type="RefSeq" id="WP_161977197.1">
    <property type="nucleotide sequence ID" value="NZ_BIFS01000001.1"/>
</dbReference>
<sequence length="45" mass="4828">MVIIQQGCPPLSSSTTYTIRALKQPACYVWQAHTTVAHGDLVGAL</sequence>
<accession>A0A402AFD1</accession>
<evidence type="ECO:0000313" key="2">
    <source>
        <dbReference type="Proteomes" id="UP000287188"/>
    </source>
</evidence>
<gene>
    <name evidence="1" type="ORF">KDK_15820</name>
</gene>